<accession>A0A0M0GS17</accession>
<dbReference type="AlphaFoldDB" id="A0A0M0GS17"/>
<dbReference type="InterPro" id="IPR002035">
    <property type="entry name" value="VWF_A"/>
</dbReference>
<feature type="transmembrane region" description="Helical" evidence="1">
    <location>
        <begin position="6"/>
        <end position="24"/>
    </location>
</feature>
<evidence type="ECO:0000259" key="2">
    <source>
        <dbReference type="Pfam" id="PF07584"/>
    </source>
</evidence>
<reference evidence="5" key="1">
    <citation type="submission" date="2015-07" db="EMBL/GenBank/DDBJ databases">
        <title>Fjat-14235 jcm11544.</title>
        <authorList>
            <person name="Liu B."/>
            <person name="Wang J."/>
            <person name="Zhu Y."/>
            <person name="Liu G."/>
            <person name="Chen Q."/>
            <person name="Chen Z."/>
            <person name="Lan J."/>
            <person name="Che J."/>
            <person name="Ge C."/>
            <person name="Shi H."/>
            <person name="Pan Z."/>
            <person name="Liu X."/>
        </authorList>
    </citation>
    <scope>NUCLEOTIDE SEQUENCE [LARGE SCALE GENOMIC DNA]</scope>
    <source>
        <strain evidence="5">JCM 11544</strain>
    </source>
</reference>
<name>A0A0M0GS17_9BACI</name>
<keyword evidence="1" id="KW-1133">Transmembrane helix</keyword>
<evidence type="ECO:0000259" key="3">
    <source>
        <dbReference type="Pfam" id="PF13519"/>
    </source>
</evidence>
<dbReference type="InterPro" id="IPR024163">
    <property type="entry name" value="Aerotolerance_reg_N"/>
</dbReference>
<dbReference type="Pfam" id="PF13519">
    <property type="entry name" value="VWA_2"/>
    <property type="match status" value="1"/>
</dbReference>
<dbReference type="InterPro" id="IPR036465">
    <property type="entry name" value="vWFA_dom_sf"/>
</dbReference>
<protein>
    <recommendedName>
        <fullName evidence="6">VWA domain-containing protein</fullName>
    </recommendedName>
</protein>
<dbReference type="Proteomes" id="UP000037405">
    <property type="component" value="Unassembled WGS sequence"/>
</dbReference>
<dbReference type="Gene3D" id="3.40.50.410">
    <property type="entry name" value="von Willebrand factor, type A domain"/>
    <property type="match status" value="1"/>
</dbReference>
<dbReference type="SUPFAM" id="SSF53300">
    <property type="entry name" value="vWA-like"/>
    <property type="match status" value="1"/>
</dbReference>
<sequence>MGIQYPFYALMGLFLIAVVLMYFFRKRYDMKVVSSNLLWNQAMNEWQSSPWFHKLQRNLLLFLQLLILTLLIFSLMKPYLTSFSGTTGPTVILMDTSTSMKAMEGGVTQFDLAKKGAEGVIKEAGGPVTILGVGKNITTVISEEENKRTSLKALNELDMSNDHENMQKAIQMALALAGAGDVHLFSDAVTKSMFKDLRTDATITAHKMIENPVNISIRSFGIKENGGKMDGVVTISNQGGEDRKGTLIIHGGSNVVHQEPVTIPSGEDVTIPLSGFPLEETYSAEIRVDDDFHDDNIMTALNMSSSPVIYAMGDINPFIIKGFQALGMDVNTVEEASILDDNGILIASSQDAEQTGLPVLVVPDEAEKGRKIGGTVSSKSDHPLLRYADVEKIFVEKAMDHDISGLSTIAEQDGVPLLQAGEIKGKKMVLMNFQVKDSDFPLYPGFPIFLYNVYHYLGDNQQVIGNFLPGERRTLQTEGTWDLYSMNQDYIGEWEMGTTFTAPIEPGIYQAVRGQDVKYFSVSIDDREKIIGKGESFTMSGKGVEEKSAPSSITSWFLALAVLFLFIEWEVYRRGNLHS</sequence>
<dbReference type="OrthoDB" id="9780136at2"/>
<feature type="domain" description="VWFA" evidence="3">
    <location>
        <begin position="90"/>
        <end position="187"/>
    </location>
</feature>
<dbReference type="EMBL" id="LGUE01000001">
    <property type="protein sequence ID" value="KON92267.1"/>
    <property type="molecule type" value="Genomic_DNA"/>
</dbReference>
<feature type="transmembrane region" description="Helical" evidence="1">
    <location>
        <begin position="59"/>
        <end position="80"/>
    </location>
</feature>
<dbReference type="PANTHER" id="PTHR37464">
    <property type="entry name" value="BLL2463 PROTEIN"/>
    <property type="match status" value="1"/>
</dbReference>
<dbReference type="PATRIC" id="fig|189381.12.peg.1630"/>
<dbReference type="STRING" id="189381.GCA_900166615_02797"/>
<evidence type="ECO:0000313" key="4">
    <source>
        <dbReference type="EMBL" id="KON92267.1"/>
    </source>
</evidence>
<keyword evidence="1" id="KW-0812">Transmembrane</keyword>
<keyword evidence="1" id="KW-0472">Membrane</keyword>
<comment type="caution">
    <text evidence="4">The sequence shown here is derived from an EMBL/GenBank/DDBJ whole genome shotgun (WGS) entry which is preliminary data.</text>
</comment>
<dbReference type="RefSeq" id="WP_053427444.1">
    <property type="nucleotide sequence ID" value="NZ_LGUE01000001.1"/>
</dbReference>
<evidence type="ECO:0000256" key="1">
    <source>
        <dbReference type="SAM" id="Phobius"/>
    </source>
</evidence>
<evidence type="ECO:0000313" key="5">
    <source>
        <dbReference type="Proteomes" id="UP000037405"/>
    </source>
</evidence>
<gene>
    <name evidence="4" type="ORF">AF331_07390</name>
</gene>
<evidence type="ECO:0008006" key="6">
    <source>
        <dbReference type="Google" id="ProtNLM"/>
    </source>
</evidence>
<dbReference type="Pfam" id="PF07584">
    <property type="entry name" value="BatA"/>
    <property type="match status" value="1"/>
</dbReference>
<keyword evidence="5" id="KW-1185">Reference proteome</keyword>
<dbReference type="PANTHER" id="PTHR37464:SF1">
    <property type="entry name" value="BLL2463 PROTEIN"/>
    <property type="match status" value="1"/>
</dbReference>
<organism evidence="4 5">
    <name type="scientific">Rossellomorea marisflavi</name>
    <dbReference type="NCBI Taxonomy" id="189381"/>
    <lineage>
        <taxon>Bacteria</taxon>
        <taxon>Bacillati</taxon>
        <taxon>Bacillota</taxon>
        <taxon>Bacilli</taxon>
        <taxon>Bacillales</taxon>
        <taxon>Bacillaceae</taxon>
        <taxon>Rossellomorea</taxon>
    </lineage>
</organism>
<proteinExistence type="predicted"/>
<feature type="domain" description="Aerotolerance regulator N-terminal" evidence="2">
    <location>
        <begin position="4"/>
        <end position="78"/>
    </location>
</feature>